<dbReference type="SUPFAM" id="SSF51735">
    <property type="entry name" value="NAD(P)-binding Rossmann-fold domains"/>
    <property type="match status" value="1"/>
</dbReference>
<protein>
    <recommendedName>
        <fullName evidence="2">precorrin-2 dehydrogenase</fullName>
        <ecNumber evidence="2">1.3.1.76</ecNumber>
    </recommendedName>
</protein>
<keyword evidence="5" id="KW-0627">Porphyrin biosynthesis</keyword>
<organism evidence="9 10">
    <name type="scientific">Shewanella nanhaiensis</name>
    <dbReference type="NCBI Taxonomy" id="2864872"/>
    <lineage>
        <taxon>Bacteria</taxon>
        <taxon>Pseudomonadati</taxon>
        <taxon>Pseudomonadota</taxon>
        <taxon>Gammaproteobacteria</taxon>
        <taxon>Alteromonadales</taxon>
        <taxon>Shewanellaceae</taxon>
        <taxon>Shewanella</taxon>
    </lineage>
</organism>
<dbReference type="InterPro" id="IPR019478">
    <property type="entry name" value="Sirohaem_synthase_dimer_dom"/>
</dbReference>
<dbReference type="PANTHER" id="PTHR35330">
    <property type="entry name" value="SIROHEME BIOSYNTHESIS PROTEIN MET8"/>
    <property type="match status" value="1"/>
</dbReference>
<keyword evidence="4" id="KW-0520">NAD</keyword>
<dbReference type="InterPro" id="IPR006367">
    <property type="entry name" value="Sirohaem_synthase_N"/>
</dbReference>
<dbReference type="EMBL" id="JAHZST010000029">
    <property type="protein sequence ID" value="MBW8186518.1"/>
    <property type="molecule type" value="Genomic_DNA"/>
</dbReference>
<keyword evidence="3" id="KW-0560">Oxidoreductase</keyword>
<gene>
    <name evidence="9" type="ORF">K0625_23120</name>
</gene>
<reference evidence="9 10" key="1">
    <citation type="submission" date="2021-07" db="EMBL/GenBank/DDBJ databases">
        <title>Shewanella sp. nov, isolated from SCS.</title>
        <authorList>
            <person name="Cao W.R."/>
        </authorList>
    </citation>
    <scope>NUCLEOTIDE SEQUENCE [LARGE SCALE GENOMIC DNA]</scope>
    <source>
        <strain evidence="9 10">NR704-98</strain>
    </source>
</reference>
<dbReference type="InterPro" id="IPR036291">
    <property type="entry name" value="NAD(P)-bd_dom_sf"/>
</dbReference>
<sequence>MQYFPLFVDTTKLNVLLIGAGEVASRKLELLGRTEAHIKVIAIETSDEVQSYADKKRITLIQRAVVEEDIADVDIIYLATANEALNGHLADLATARGIWVNVVDSPELCRFITPSIVDRGRLQIAISTAGAAPVFARELRSRIESWLPHSLADLFDFVAEHRKEVQDRLPEFKARKLFWEHFFRSNGDRFDDKTQQRYEDSFQGLTAQGEILLIDDCTPIVMLPIAAMPLMQRLDHIFTDIELPFTLNELVRRDATRENLVAISELTHRLEKGKRSLVFADRDKISQLKAHFPMAKHLKAGSL</sequence>
<dbReference type="Pfam" id="PF10414">
    <property type="entry name" value="CysG_dimeriser"/>
    <property type="match status" value="1"/>
</dbReference>
<feature type="domain" description="Sirohaem synthase dimerisation" evidence="7">
    <location>
        <begin position="150"/>
        <end position="185"/>
    </location>
</feature>
<comment type="caution">
    <text evidence="9">The sequence shown here is derived from an EMBL/GenBank/DDBJ whole genome shotgun (WGS) entry which is preliminary data.</text>
</comment>
<dbReference type="InterPro" id="IPR028161">
    <property type="entry name" value="Met8-like"/>
</dbReference>
<comment type="catalytic activity">
    <reaction evidence="6">
        <text>precorrin-2 + NAD(+) = sirohydrochlorin + NADH + 2 H(+)</text>
        <dbReference type="Rhea" id="RHEA:15613"/>
        <dbReference type="ChEBI" id="CHEBI:15378"/>
        <dbReference type="ChEBI" id="CHEBI:57540"/>
        <dbReference type="ChEBI" id="CHEBI:57945"/>
        <dbReference type="ChEBI" id="CHEBI:58351"/>
        <dbReference type="ChEBI" id="CHEBI:58827"/>
        <dbReference type="EC" id="1.3.1.76"/>
    </reaction>
</comment>
<dbReference type="Gene3D" id="3.40.50.720">
    <property type="entry name" value="NAD(P)-binding Rossmann-like Domain"/>
    <property type="match status" value="1"/>
</dbReference>
<dbReference type="EC" id="1.3.1.76" evidence="2"/>
<dbReference type="Pfam" id="PF14824">
    <property type="entry name" value="Sirohm_synth_M"/>
    <property type="match status" value="1"/>
</dbReference>
<dbReference type="SUPFAM" id="SSF75615">
    <property type="entry name" value="Siroheme synthase middle domains-like"/>
    <property type="match status" value="1"/>
</dbReference>
<evidence type="ECO:0000256" key="3">
    <source>
        <dbReference type="ARBA" id="ARBA00023002"/>
    </source>
</evidence>
<evidence type="ECO:0000256" key="4">
    <source>
        <dbReference type="ARBA" id="ARBA00023027"/>
    </source>
</evidence>
<comment type="pathway">
    <text evidence="1">Porphyrin-containing compound metabolism; siroheme biosynthesis; sirohydrochlorin from precorrin-2: step 1/1.</text>
</comment>
<evidence type="ECO:0000259" key="8">
    <source>
        <dbReference type="Pfam" id="PF14824"/>
    </source>
</evidence>
<dbReference type="RefSeq" id="WP_220111759.1">
    <property type="nucleotide sequence ID" value="NZ_JAHZST010000029.1"/>
</dbReference>
<dbReference type="NCBIfam" id="TIGR01470">
    <property type="entry name" value="cysG_Nterm"/>
    <property type="match status" value="1"/>
</dbReference>
<accession>A0ABS7E9Z7</accession>
<feature type="domain" description="Siroheme synthase central" evidence="8">
    <location>
        <begin position="119"/>
        <end position="145"/>
    </location>
</feature>
<evidence type="ECO:0000313" key="10">
    <source>
        <dbReference type="Proteomes" id="UP001195963"/>
    </source>
</evidence>
<keyword evidence="10" id="KW-1185">Reference proteome</keyword>
<evidence type="ECO:0000259" key="7">
    <source>
        <dbReference type="Pfam" id="PF10414"/>
    </source>
</evidence>
<evidence type="ECO:0000256" key="1">
    <source>
        <dbReference type="ARBA" id="ARBA00005010"/>
    </source>
</evidence>
<proteinExistence type="predicted"/>
<dbReference type="InterPro" id="IPR028281">
    <property type="entry name" value="Sirohaem_synthase_central"/>
</dbReference>
<evidence type="ECO:0000256" key="5">
    <source>
        <dbReference type="ARBA" id="ARBA00023244"/>
    </source>
</evidence>
<dbReference type="Proteomes" id="UP001195963">
    <property type="component" value="Unassembled WGS sequence"/>
</dbReference>
<evidence type="ECO:0000313" key="9">
    <source>
        <dbReference type="EMBL" id="MBW8186518.1"/>
    </source>
</evidence>
<dbReference type="PANTHER" id="PTHR35330:SF1">
    <property type="entry name" value="SIROHEME BIOSYNTHESIS PROTEIN MET8"/>
    <property type="match status" value="1"/>
</dbReference>
<evidence type="ECO:0000256" key="6">
    <source>
        <dbReference type="ARBA" id="ARBA00047561"/>
    </source>
</evidence>
<dbReference type="Pfam" id="PF13241">
    <property type="entry name" value="NAD_binding_7"/>
    <property type="match status" value="1"/>
</dbReference>
<dbReference type="Gene3D" id="3.30.160.110">
    <property type="entry name" value="Siroheme synthase, domain 2"/>
    <property type="match status" value="1"/>
</dbReference>
<name>A0ABS7E9Z7_9GAMM</name>
<evidence type="ECO:0000256" key="2">
    <source>
        <dbReference type="ARBA" id="ARBA00012400"/>
    </source>
</evidence>